<dbReference type="InterPro" id="IPR015424">
    <property type="entry name" value="PyrdxlP-dep_Trfase"/>
</dbReference>
<dbReference type="Gene3D" id="3.90.1150.10">
    <property type="entry name" value="Aspartate Aminotransferase, domain 1"/>
    <property type="match status" value="1"/>
</dbReference>
<evidence type="ECO:0000256" key="3">
    <source>
        <dbReference type="ARBA" id="ARBA00022679"/>
    </source>
</evidence>
<evidence type="ECO:0000313" key="9">
    <source>
        <dbReference type="Proteomes" id="UP000481153"/>
    </source>
</evidence>
<dbReference type="GO" id="GO:0019346">
    <property type="term" value="P:transsulfuration"/>
    <property type="evidence" value="ECO:0007669"/>
    <property type="project" value="InterPro"/>
</dbReference>
<organism evidence="7 9">
    <name type="scientific">Aphanomyces euteiches</name>
    <dbReference type="NCBI Taxonomy" id="100861"/>
    <lineage>
        <taxon>Eukaryota</taxon>
        <taxon>Sar</taxon>
        <taxon>Stramenopiles</taxon>
        <taxon>Oomycota</taxon>
        <taxon>Saprolegniomycetes</taxon>
        <taxon>Saprolegniales</taxon>
        <taxon>Verrucalvaceae</taxon>
        <taxon>Aphanomyces</taxon>
    </lineage>
</organism>
<dbReference type="GO" id="GO:0030170">
    <property type="term" value="F:pyridoxal phosphate binding"/>
    <property type="evidence" value="ECO:0007669"/>
    <property type="project" value="InterPro"/>
</dbReference>
<evidence type="ECO:0000256" key="1">
    <source>
        <dbReference type="ARBA" id="ARBA00001933"/>
    </source>
</evidence>
<dbReference type="Proteomes" id="UP000481153">
    <property type="component" value="Unassembled WGS sequence"/>
</dbReference>
<dbReference type="Pfam" id="PF01053">
    <property type="entry name" value="Cys_Met_Meta_PP"/>
    <property type="match status" value="1"/>
</dbReference>
<reference evidence="7 9" key="1">
    <citation type="submission" date="2019-07" db="EMBL/GenBank/DDBJ databases">
        <title>Genomics analysis of Aphanomyces spp. identifies a new class of oomycete effector associated with host adaptation.</title>
        <authorList>
            <person name="Gaulin E."/>
        </authorList>
    </citation>
    <scope>NUCLEOTIDE SEQUENCE [LARGE SCALE GENOMIC DNA]</scope>
    <source>
        <strain evidence="7 9">ATCC 201684</strain>
    </source>
</reference>
<dbReference type="GO" id="GO:0071269">
    <property type="term" value="P:L-homocysteine biosynthetic process"/>
    <property type="evidence" value="ECO:0007669"/>
    <property type="project" value="TreeGrafter"/>
</dbReference>
<dbReference type="VEuPathDB" id="FungiDB:AeMF1_013659"/>
<dbReference type="InterPro" id="IPR015421">
    <property type="entry name" value="PyrdxlP-dep_Trfase_major"/>
</dbReference>
<keyword evidence="3" id="KW-0808">Transferase</keyword>
<dbReference type="Gene3D" id="3.40.640.10">
    <property type="entry name" value="Type I PLP-dependent aspartate aminotransferase-like (Major domain)"/>
    <property type="match status" value="1"/>
</dbReference>
<evidence type="ECO:0000256" key="5">
    <source>
        <dbReference type="PIRSR" id="PIRSR001434-2"/>
    </source>
</evidence>
<evidence type="ECO:0000256" key="2">
    <source>
        <dbReference type="ARBA" id="ARBA00009077"/>
    </source>
</evidence>
<dbReference type="GO" id="GO:0003961">
    <property type="term" value="F:O-acetylhomoserine aminocarboxypropyltransferase activity"/>
    <property type="evidence" value="ECO:0007669"/>
    <property type="project" value="TreeGrafter"/>
</dbReference>
<evidence type="ECO:0000313" key="7">
    <source>
        <dbReference type="EMBL" id="KAF0721403.1"/>
    </source>
</evidence>
<dbReference type="AlphaFoldDB" id="A0A6G0W5R7"/>
<dbReference type="GO" id="GO:0005737">
    <property type="term" value="C:cytoplasm"/>
    <property type="evidence" value="ECO:0007669"/>
    <property type="project" value="TreeGrafter"/>
</dbReference>
<dbReference type="InterPro" id="IPR000277">
    <property type="entry name" value="Cys/Met-Metab_PyrdxlP-dep_enz"/>
</dbReference>
<feature type="modified residue" description="N6-(pyridoxal phosphate)lysine" evidence="5">
    <location>
        <position position="193"/>
    </location>
</feature>
<comment type="cofactor">
    <cofactor evidence="1 6">
        <name>pyridoxal 5'-phosphate</name>
        <dbReference type="ChEBI" id="CHEBI:597326"/>
    </cofactor>
</comment>
<accession>A0A6G0W5R7</accession>
<keyword evidence="9" id="KW-1185">Reference proteome</keyword>
<dbReference type="PANTHER" id="PTHR43797:SF2">
    <property type="entry name" value="HOMOCYSTEINE_CYSTEINE SYNTHASE"/>
    <property type="match status" value="1"/>
</dbReference>
<dbReference type="GO" id="GO:0004124">
    <property type="term" value="F:cysteine synthase activity"/>
    <property type="evidence" value="ECO:0007669"/>
    <property type="project" value="TreeGrafter"/>
</dbReference>
<comment type="caution">
    <text evidence="7">The sequence shown here is derived from an EMBL/GenBank/DDBJ whole genome shotgun (WGS) entry which is preliminary data.</text>
</comment>
<dbReference type="PIRSF" id="PIRSF001434">
    <property type="entry name" value="CGS"/>
    <property type="match status" value="1"/>
</dbReference>
<dbReference type="CDD" id="cd00614">
    <property type="entry name" value="CGS_like"/>
    <property type="match status" value="1"/>
</dbReference>
<keyword evidence="4 5" id="KW-0663">Pyridoxal phosphate</keyword>
<evidence type="ECO:0008006" key="10">
    <source>
        <dbReference type="Google" id="ProtNLM"/>
    </source>
</evidence>
<gene>
    <name evidence="8" type="ORF">Ae201684_016638</name>
    <name evidence="7" type="ORF">Ae201684_019150</name>
</gene>
<sequence>MTADYSTLSVHAGFQGGDPVSRARAVPIATSTAYFEDPETHAQLNPTVHVLEERITALTGGISTVAVSSGVSAISLALFTITQAGDNFVSASTLYGGTYNQFAIGFERLDIHVKFAKGADPTSIESLIDEKTKAIYVESIFNPGLGVPDLAAISNVAKAAGIPLIVDNTFGACSYLIDPIKLGAVIVVQSATKWIGGHGVAIGGVVTDAGRLDWSAGVRSTGICDAMRLEVAPQFGTDLSAFNAFLLLHGLETISLRVDRQCSNALALALWLQKHPNVSWVVYPGLPDHPEHENARKFMHRGKYGSILTFGVRGGREAAKNVVNTVKLCSHMTSVGDNQTLVTQPATTTHHQLSEEAQLRAGVTPDMIRVSVGIENILDIQVDLDRAMSAPIPPP</sequence>
<evidence type="ECO:0000256" key="4">
    <source>
        <dbReference type="ARBA" id="ARBA00022898"/>
    </source>
</evidence>
<dbReference type="EMBL" id="VJMJ01000264">
    <property type="protein sequence ID" value="KAF0724766.1"/>
    <property type="molecule type" value="Genomic_DNA"/>
</dbReference>
<comment type="similarity">
    <text evidence="2 6">Belongs to the trans-sulfuration enzymes family.</text>
</comment>
<dbReference type="InterPro" id="IPR015422">
    <property type="entry name" value="PyrdxlP-dep_Trfase_small"/>
</dbReference>
<dbReference type="PANTHER" id="PTHR43797">
    <property type="entry name" value="HOMOCYSTEINE/CYSTEINE SYNTHASE"/>
    <property type="match status" value="1"/>
</dbReference>
<name>A0A6G0W5R7_9STRA</name>
<proteinExistence type="inferred from homology"/>
<dbReference type="EMBL" id="VJMJ01000422">
    <property type="protein sequence ID" value="KAF0721403.1"/>
    <property type="molecule type" value="Genomic_DNA"/>
</dbReference>
<dbReference type="InterPro" id="IPR006235">
    <property type="entry name" value="OAc-hSer/O-AcSer_sulfhydrylase"/>
</dbReference>
<protein>
    <recommendedName>
        <fullName evidence="10">O-acetylhomoserine aminocarboxypropyltransferase</fullName>
    </recommendedName>
</protein>
<dbReference type="GO" id="GO:0006535">
    <property type="term" value="P:cysteine biosynthetic process from serine"/>
    <property type="evidence" value="ECO:0007669"/>
    <property type="project" value="TreeGrafter"/>
</dbReference>
<dbReference type="SUPFAM" id="SSF53383">
    <property type="entry name" value="PLP-dependent transferases"/>
    <property type="match status" value="1"/>
</dbReference>
<evidence type="ECO:0000313" key="8">
    <source>
        <dbReference type="EMBL" id="KAF0724766.1"/>
    </source>
</evidence>
<evidence type="ECO:0000256" key="6">
    <source>
        <dbReference type="RuleBase" id="RU362118"/>
    </source>
</evidence>